<keyword evidence="1" id="KW-1133">Transmembrane helix</keyword>
<dbReference type="RefSeq" id="WP_092051974.1">
    <property type="nucleotide sequence ID" value="NZ_FOQD01000012.1"/>
</dbReference>
<feature type="transmembrane region" description="Helical" evidence="1">
    <location>
        <begin position="103"/>
        <end position="128"/>
    </location>
</feature>
<protein>
    <recommendedName>
        <fullName evidence="4">Membrane proteinase PrsW, cleaves anti-sigma factor RsiW, M82 family</fullName>
    </recommendedName>
</protein>
<keyword evidence="1" id="KW-0472">Membrane</keyword>
<organism evidence="2 3">
    <name type="scientific">Planctomicrobium piriforme</name>
    <dbReference type="NCBI Taxonomy" id="1576369"/>
    <lineage>
        <taxon>Bacteria</taxon>
        <taxon>Pseudomonadati</taxon>
        <taxon>Planctomycetota</taxon>
        <taxon>Planctomycetia</taxon>
        <taxon>Planctomycetales</taxon>
        <taxon>Planctomycetaceae</taxon>
        <taxon>Planctomicrobium</taxon>
    </lineage>
</organism>
<feature type="transmembrane region" description="Helical" evidence="1">
    <location>
        <begin position="173"/>
        <end position="198"/>
    </location>
</feature>
<proteinExistence type="predicted"/>
<keyword evidence="3" id="KW-1185">Reference proteome</keyword>
<evidence type="ECO:0008006" key="4">
    <source>
        <dbReference type="Google" id="ProtNLM"/>
    </source>
</evidence>
<evidence type="ECO:0000313" key="2">
    <source>
        <dbReference type="EMBL" id="SFI81076.1"/>
    </source>
</evidence>
<gene>
    <name evidence="2" type="ORF">SAMN05421753_112176</name>
</gene>
<dbReference type="EMBL" id="FOQD01000012">
    <property type="protein sequence ID" value="SFI81076.1"/>
    <property type="molecule type" value="Genomic_DNA"/>
</dbReference>
<dbReference type="AlphaFoldDB" id="A0A1I3L9A6"/>
<evidence type="ECO:0000256" key="1">
    <source>
        <dbReference type="SAM" id="Phobius"/>
    </source>
</evidence>
<evidence type="ECO:0000313" key="3">
    <source>
        <dbReference type="Proteomes" id="UP000199518"/>
    </source>
</evidence>
<keyword evidence="1" id="KW-0812">Transmembrane</keyword>
<accession>A0A1I3L9A6</accession>
<dbReference type="STRING" id="1576369.SAMN05421753_112176"/>
<dbReference type="Proteomes" id="UP000199518">
    <property type="component" value="Unassembled WGS sequence"/>
</dbReference>
<reference evidence="3" key="1">
    <citation type="submission" date="2016-10" db="EMBL/GenBank/DDBJ databases">
        <authorList>
            <person name="Varghese N."/>
            <person name="Submissions S."/>
        </authorList>
    </citation>
    <scope>NUCLEOTIDE SEQUENCE [LARGE SCALE GENOMIC DNA]</scope>
    <source>
        <strain evidence="3">DSM 26348</strain>
    </source>
</reference>
<sequence length="301" mass="33814">MLFATLVSVLLGACLFGAILVRIARRGDRLALACCLLSALPMCWVMFHFVRMPLDRLLVEWLTPQSGVLTALRLMYAPMTEEPAKLWILLIPWVRKQIRRDNLAAFALALGLGFALGEMVTVAQLVAIKDPRVLQMPWYELSGFILERNLTCLIHSGMTGIALVIWRCGPGMFVGLPTAMLAHFLVNLPIALAGWASLGRNHPFFAIALLYWVVLCYLLSLVFLAWLHTGSVKKLGLFMFGRAKCPTCGAVFDRRLKFAVNFGFNLRYERCPMCGKWNWTRREPSTPDAAMASDSVEKELY</sequence>
<feature type="transmembrane region" description="Helical" evidence="1">
    <location>
        <begin position="204"/>
        <end position="227"/>
    </location>
</feature>
<name>A0A1I3L9A6_9PLAN</name>
<feature type="transmembrane region" description="Helical" evidence="1">
    <location>
        <begin position="30"/>
        <end position="50"/>
    </location>
</feature>
<dbReference type="OrthoDB" id="10007058at2"/>
<feature type="transmembrane region" description="Helical" evidence="1">
    <location>
        <begin position="148"/>
        <end position="166"/>
    </location>
</feature>